<sequence length="650" mass="70688">MSNILEEYLVRIGAEVDKDAFAGAAQAISKLSGMLGKLGTILKYGGIFVGLAKVTEAVIDNIKAVASADLEYQKLAKSMWVTKDTAKTLSVVLKTMGASQEDVAWVPELREQFFRLRQEMAELSTPADADGQLAWIRKIGYDVQSLQLKLKMFKEWVVYYLIKELQPYIKEFQDFIRWLNDKFGKSLPTLARKVASVLASVVRVAMSLVKALKWVFEGIYNFIDALPSKTKALVAVFAVVGAAIMAGPFGLMMMAIGTALIMLEDFFGYLEGRESSNTLKPLWKWLTDENNPLHRIITKLGDGIAFILAKLTELFEKVFTEERQEKLKETVANIAKSVADIAEGLATIVESIFGKKYPVVKKFWDFFLLAVGKVVDKVLILTNSMGHLMRALGKAMQGDFKGAREEFINAAADENATGERSKYIQQKLMSMGFSASAAAGVVGNLVQESGLRTDAIGDNGTSGGLAQWHNERLDALKRFAAARGKKWTDLDTQIEFLAEEMRTSYADTYAKMQSAELPEIAGQIMTDEYEKPDSASANYAQRQANARAAYEAMQSGNKQADDYHGGGGGGYDSLVAPTSYAAGFAAGGTAGLMPMSNNTATYNGGVVNVGGIVVNCGNVSDPQGVAKAVEGTMEDFAQRLAAHNGGTVFV</sequence>
<dbReference type="Pfam" id="PF18013">
    <property type="entry name" value="Phage_lysozyme2"/>
    <property type="match status" value="1"/>
</dbReference>
<dbReference type="Gene3D" id="1.10.530.10">
    <property type="match status" value="1"/>
</dbReference>
<protein>
    <submittedName>
        <fullName evidence="3">Morphogenesis protein 1 wall, phi29, hydrolase, infection</fullName>
    </submittedName>
</protein>
<organism evidence="3">
    <name type="scientific">Myoviridae sp. ctCop38</name>
    <dbReference type="NCBI Taxonomy" id="2826632"/>
    <lineage>
        <taxon>Viruses</taxon>
        <taxon>Duplodnaviria</taxon>
        <taxon>Heunggongvirae</taxon>
        <taxon>Uroviricota</taxon>
        <taxon>Caudoviricetes</taxon>
    </lineage>
</organism>
<keyword evidence="3" id="KW-0378">Hydrolase</keyword>
<accession>A0A8S5MZ93</accession>
<feature type="domain" description="Phage tail lysozyme" evidence="2">
    <location>
        <begin position="420"/>
        <end position="553"/>
    </location>
</feature>
<proteinExistence type="predicted"/>
<keyword evidence="1" id="KW-0472">Membrane</keyword>
<feature type="transmembrane region" description="Helical" evidence="1">
    <location>
        <begin position="232"/>
        <end position="263"/>
    </location>
</feature>
<keyword evidence="1" id="KW-1133">Transmembrane helix</keyword>
<dbReference type="InterPro" id="IPR041219">
    <property type="entry name" value="Phage_lysozyme2"/>
</dbReference>
<dbReference type="EMBL" id="BK015019">
    <property type="protein sequence ID" value="DAD87346.1"/>
    <property type="molecule type" value="Genomic_DNA"/>
</dbReference>
<dbReference type="GO" id="GO:0016787">
    <property type="term" value="F:hydrolase activity"/>
    <property type="evidence" value="ECO:0007669"/>
    <property type="project" value="UniProtKB-KW"/>
</dbReference>
<evidence type="ECO:0000259" key="2">
    <source>
        <dbReference type="Pfam" id="PF18013"/>
    </source>
</evidence>
<keyword evidence="1" id="KW-0812">Transmembrane</keyword>
<evidence type="ECO:0000313" key="3">
    <source>
        <dbReference type="EMBL" id="DAD87346.1"/>
    </source>
</evidence>
<name>A0A8S5MZ93_9CAUD</name>
<reference evidence="3" key="1">
    <citation type="journal article" date="2021" name="Proc. Natl. Acad. Sci. U.S.A.">
        <title>A Catalog of Tens of Thousands of Viruses from Human Metagenomes Reveals Hidden Associations with Chronic Diseases.</title>
        <authorList>
            <person name="Tisza M.J."/>
            <person name="Buck C.B."/>
        </authorList>
    </citation>
    <scope>NUCLEOTIDE SEQUENCE</scope>
    <source>
        <strain evidence="3">CtCop38</strain>
    </source>
</reference>
<evidence type="ECO:0000256" key="1">
    <source>
        <dbReference type="SAM" id="Phobius"/>
    </source>
</evidence>